<evidence type="ECO:0000259" key="1">
    <source>
        <dbReference type="Pfam" id="PF13340"/>
    </source>
</evidence>
<dbReference type="PANTHER" id="PTHR30007:SF0">
    <property type="entry name" value="TRANSPOSASE"/>
    <property type="match status" value="1"/>
</dbReference>
<comment type="caution">
    <text evidence="2">The sequence shown here is derived from an EMBL/GenBank/DDBJ whole genome shotgun (WGS) entry which is preliminary data.</text>
</comment>
<dbReference type="RefSeq" id="WP_380040368.1">
    <property type="nucleotide sequence ID" value="NZ_JBHSEH010000017.1"/>
</dbReference>
<dbReference type="Proteomes" id="UP001595998">
    <property type="component" value="Unassembled WGS sequence"/>
</dbReference>
<dbReference type="EMBL" id="JBHSEH010000017">
    <property type="protein sequence ID" value="MFC4427159.1"/>
    <property type="molecule type" value="Genomic_DNA"/>
</dbReference>
<reference evidence="4" key="2">
    <citation type="journal article" date="2019" name="Int. J. Syst. Evol. Microbiol.">
        <title>The Global Catalogue of Microorganisms (GCM) 10K type strain sequencing project: providing services to taxonomists for standard genome sequencing and annotation.</title>
        <authorList>
            <consortium name="The Broad Institute Genomics Platform"/>
            <consortium name="The Broad Institute Genome Sequencing Center for Infectious Disease"/>
            <person name="Wu L."/>
            <person name="Ma J."/>
        </authorList>
    </citation>
    <scope>NUCLEOTIDE SEQUENCE [LARGE SCALE GENOMIC DNA]</scope>
    <source>
        <strain evidence="4">CCUG 56029</strain>
    </source>
</reference>
<evidence type="ECO:0000313" key="2">
    <source>
        <dbReference type="EMBL" id="MFC4427114.1"/>
    </source>
</evidence>
<evidence type="ECO:0000313" key="3">
    <source>
        <dbReference type="EMBL" id="MFC4427159.1"/>
    </source>
</evidence>
<evidence type="ECO:0000313" key="4">
    <source>
        <dbReference type="Proteomes" id="UP001595998"/>
    </source>
</evidence>
<name>A0ABV8XNG8_9DEIO</name>
<dbReference type="InterPro" id="IPR025161">
    <property type="entry name" value="IS402-like_dom"/>
</dbReference>
<dbReference type="Pfam" id="PF13340">
    <property type="entry name" value="DUF4096"/>
    <property type="match status" value="1"/>
</dbReference>
<accession>A0ABV8XNG8</accession>
<feature type="non-terminal residue" evidence="2">
    <location>
        <position position="54"/>
    </location>
</feature>
<dbReference type="PANTHER" id="PTHR30007">
    <property type="entry name" value="PHP DOMAIN PROTEIN"/>
    <property type="match status" value="1"/>
</dbReference>
<reference evidence="2" key="1">
    <citation type="journal article" date="2014" name="Int. J. Syst. Evol. Microbiol.">
        <title>Complete genome of a new Firmicutes species belonging to the dominant human colonic microbiota ('Ruminococcus bicirculans') reveals two chromosomes and a selective capacity to utilize plant glucans.</title>
        <authorList>
            <consortium name="NISC Comparative Sequencing Program"/>
            <person name="Wegmann U."/>
            <person name="Louis P."/>
            <person name="Goesmann A."/>
            <person name="Henrissat B."/>
            <person name="Duncan S.H."/>
            <person name="Flint H.J."/>
        </authorList>
    </citation>
    <scope>NUCLEOTIDE SEQUENCE</scope>
    <source>
        <strain evidence="2">CCUG 56029</strain>
    </source>
</reference>
<organism evidence="2 4">
    <name type="scientific">Deinococcus navajonensis</name>
    <dbReference type="NCBI Taxonomy" id="309884"/>
    <lineage>
        <taxon>Bacteria</taxon>
        <taxon>Thermotogati</taxon>
        <taxon>Deinococcota</taxon>
        <taxon>Deinococci</taxon>
        <taxon>Deinococcales</taxon>
        <taxon>Deinococcaceae</taxon>
        <taxon>Deinococcus</taxon>
    </lineage>
</organism>
<keyword evidence="4" id="KW-1185">Reference proteome</keyword>
<feature type="domain" description="Insertion element IS402-like" evidence="1">
    <location>
        <begin position="10"/>
        <end position="54"/>
    </location>
</feature>
<gene>
    <name evidence="2" type="ORF">ACFOZ9_12920</name>
    <name evidence="3" type="ORF">ACFOZ9_13160</name>
</gene>
<dbReference type="EMBL" id="JBHSEH010000017">
    <property type="protein sequence ID" value="MFC4427114.1"/>
    <property type="molecule type" value="Genomic_DNA"/>
</dbReference>
<proteinExistence type="predicted"/>
<protein>
    <submittedName>
        <fullName evidence="2">Transposase</fullName>
    </submittedName>
</protein>
<reference evidence="2" key="3">
    <citation type="submission" date="2024-09" db="EMBL/GenBank/DDBJ databases">
        <authorList>
            <person name="Sun Q."/>
            <person name="Mori K."/>
        </authorList>
    </citation>
    <scope>NUCLEOTIDE SEQUENCE</scope>
    <source>
        <strain evidence="2">CCUG 56029</strain>
    </source>
</reference>
<sequence length="54" mass="6318">MTRSGYPNDLTDAEWNVLQPFLPPESLVGRPRKWSLREILDSIFYVLRGGIAWR</sequence>